<proteinExistence type="inferred from homology"/>
<evidence type="ECO:0000256" key="2">
    <source>
        <dbReference type="ARBA" id="ARBA00009749"/>
    </source>
</evidence>
<evidence type="ECO:0000256" key="1">
    <source>
        <dbReference type="ARBA" id="ARBA00004141"/>
    </source>
</evidence>
<comment type="similarity">
    <text evidence="2">Belongs to the SLC41A transporter family.</text>
</comment>
<evidence type="ECO:0000256" key="6">
    <source>
        <dbReference type="ARBA" id="ARBA00022989"/>
    </source>
</evidence>
<feature type="transmembrane region" description="Helical" evidence="9">
    <location>
        <begin position="252"/>
        <end position="272"/>
    </location>
</feature>
<evidence type="ECO:0000256" key="5">
    <source>
        <dbReference type="ARBA" id="ARBA00022842"/>
    </source>
</evidence>
<dbReference type="InterPro" id="IPR045349">
    <property type="entry name" value="SLC41A1-3"/>
</dbReference>
<organism evidence="11 12">
    <name type="scientific">Vairimorpha necatrix</name>
    <dbReference type="NCBI Taxonomy" id="6039"/>
    <lineage>
        <taxon>Eukaryota</taxon>
        <taxon>Fungi</taxon>
        <taxon>Fungi incertae sedis</taxon>
        <taxon>Microsporidia</taxon>
        <taxon>Nosematidae</taxon>
        <taxon>Vairimorpha</taxon>
    </lineage>
</organism>
<dbReference type="Pfam" id="PF01769">
    <property type="entry name" value="MgtE"/>
    <property type="match status" value="1"/>
</dbReference>
<dbReference type="InterPro" id="IPR006667">
    <property type="entry name" value="SLC41_membr_dom"/>
</dbReference>
<dbReference type="AlphaFoldDB" id="A0AAX4J924"/>
<gene>
    <name evidence="11" type="ORF">VNE69_01329</name>
</gene>
<feature type="transmembrane region" description="Helical" evidence="9">
    <location>
        <begin position="12"/>
        <end position="34"/>
    </location>
</feature>
<protein>
    <submittedName>
        <fullName evidence="11">MgtE domain-containing protein</fullName>
    </submittedName>
</protein>
<name>A0AAX4J924_9MICR</name>
<keyword evidence="3" id="KW-0813">Transport</keyword>
<feature type="transmembrane region" description="Helical" evidence="9">
    <location>
        <begin position="318"/>
        <end position="339"/>
    </location>
</feature>
<evidence type="ECO:0000256" key="8">
    <source>
        <dbReference type="ARBA" id="ARBA00023136"/>
    </source>
</evidence>
<reference evidence="11" key="1">
    <citation type="journal article" date="2024" name="BMC Genomics">
        <title>Functional annotation of a divergent genome using sequence and structure-based similarity.</title>
        <authorList>
            <person name="Svedberg D."/>
            <person name="Winiger R.R."/>
            <person name="Berg A."/>
            <person name="Sharma H."/>
            <person name="Tellgren-Roth C."/>
            <person name="Debrunner-Vossbrinck B.A."/>
            <person name="Vossbrinck C.R."/>
            <person name="Barandun J."/>
        </authorList>
    </citation>
    <scope>NUCLEOTIDE SEQUENCE</scope>
    <source>
        <strain evidence="11">Illinois isolate</strain>
    </source>
</reference>
<evidence type="ECO:0000256" key="9">
    <source>
        <dbReference type="SAM" id="Phobius"/>
    </source>
</evidence>
<dbReference type="GeneID" id="90540193"/>
<keyword evidence="12" id="KW-1185">Reference proteome</keyword>
<keyword evidence="7" id="KW-0406">Ion transport</keyword>
<evidence type="ECO:0000313" key="11">
    <source>
        <dbReference type="EMBL" id="WUR02392.1"/>
    </source>
</evidence>
<feature type="transmembrane region" description="Helical" evidence="9">
    <location>
        <begin position="351"/>
        <end position="377"/>
    </location>
</feature>
<evidence type="ECO:0000259" key="10">
    <source>
        <dbReference type="Pfam" id="PF01769"/>
    </source>
</evidence>
<feature type="transmembrane region" description="Helical" evidence="9">
    <location>
        <begin position="54"/>
        <end position="72"/>
    </location>
</feature>
<feature type="domain" description="SLC41A/MgtE integral membrane" evidence="10">
    <location>
        <begin position="54"/>
        <end position="183"/>
    </location>
</feature>
<dbReference type="PANTHER" id="PTHR16228:SF7">
    <property type="entry name" value="SLC41A_MGTE INTEGRAL MEMBRANE DOMAIN-CONTAINING PROTEIN"/>
    <property type="match status" value="1"/>
</dbReference>
<accession>A0AAX4J924</accession>
<dbReference type="InterPro" id="IPR036739">
    <property type="entry name" value="SLC41_membr_dom_sf"/>
</dbReference>
<feature type="transmembrane region" description="Helical" evidence="9">
    <location>
        <begin position="92"/>
        <end position="112"/>
    </location>
</feature>
<keyword evidence="8 9" id="KW-0472">Membrane</keyword>
<feature type="transmembrane region" description="Helical" evidence="9">
    <location>
        <begin position="193"/>
        <end position="216"/>
    </location>
</feature>
<sequence length="386" mass="43953">MISYFFTLDLSLFLQSTPSLVISLIGLLVTGRILEKVVDDLELKIYPILLQSNCILNFKGNIELLYALYLSSMRLNDYLNYKKYLRYAFDNGYLVLLQSITIGITIGIIGISKLVLSGIFDIKIFLNIFTTSLVTCTVSTLLFILFLYFTIEFSKYCDITPDNVVLPTISSISDYLSIRLLILFTKFFKKSSIFSMIFIISLCLCFVPICLFFIFVSKKRMPIQSVQILFFTYILSTLGGYFLDIFSSKYSFIASTFPVYSGLAVSIAFIYLHKIFTSINNNIEHDSEKTKATLLVTSFIMILFYILLSMYYEVRKGIMFYILLISFFLCQVGILLKLIEELAVFLQEYEGDIGIVSIPIITALGDVLSTLLLILVASLSTKKIDK</sequence>
<evidence type="ECO:0000256" key="3">
    <source>
        <dbReference type="ARBA" id="ARBA00022448"/>
    </source>
</evidence>
<dbReference type="Proteomes" id="UP001334084">
    <property type="component" value="Chromosome 1"/>
</dbReference>
<feature type="transmembrane region" description="Helical" evidence="9">
    <location>
        <begin position="124"/>
        <end position="151"/>
    </location>
</feature>
<dbReference type="SUPFAM" id="SSF161093">
    <property type="entry name" value="MgtE membrane domain-like"/>
    <property type="match status" value="2"/>
</dbReference>
<dbReference type="EMBL" id="CP142726">
    <property type="protein sequence ID" value="WUR02392.1"/>
    <property type="molecule type" value="Genomic_DNA"/>
</dbReference>
<evidence type="ECO:0000256" key="7">
    <source>
        <dbReference type="ARBA" id="ARBA00023065"/>
    </source>
</evidence>
<keyword evidence="4 9" id="KW-0812">Transmembrane</keyword>
<dbReference type="GO" id="GO:0005886">
    <property type="term" value="C:plasma membrane"/>
    <property type="evidence" value="ECO:0007669"/>
    <property type="project" value="TreeGrafter"/>
</dbReference>
<feature type="transmembrane region" description="Helical" evidence="9">
    <location>
        <begin position="228"/>
        <end position="246"/>
    </location>
</feature>
<evidence type="ECO:0000313" key="12">
    <source>
        <dbReference type="Proteomes" id="UP001334084"/>
    </source>
</evidence>
<comment type="subcellular location">
    <subcellularLocation>
        <location evidence="1">Membrane</location>
        <topology evidence="1">Multi-pass membrane protein</topology>
    </subcellularLocation>
</comment>
<keyword evidence="6 9" id="KW-1133">Transmembrane helix</keyword>
<feature type="transmembrane region" description="Helical" evidence="9">
    <location>
        <begin position="292"/>
        <end position="312"/>
    </location>
</feature>
<dbReference type="RefSeq" id="XP_065328537.1">
    <property type="nucleotide sequence ID" value="XM_065472465.1"/>
</dbReference>
<evidence type="ECO:0000256" key="4">
    <source>
        <dbReference type="ARBA" id="ARBA00022692"/>
    </source>
</evidence>
<keyword evidence="5" id="KW-0460">Magnesium</keyword>
<dbReference type="GO" id="GO:0008324">
    <property type="term" value="F:monoatomic cation transmembrane transporter activity"/>
    <property type="evidence" value="ECO:0007669"/>
    <property type="project" value="InterPro"/>
</dbReference>
<dbReference type="Gene3D" id="1.10.357.20">
    <property type="entry name" value="SLC41 divalent cation transporters, integral membrane domain"/>
    <property type="match status" value="2"/>
</dbReference>
<dbReference type="PANTHER" id="PTHR16228">
    <property type="entry name" value="DIVALENT CATION TRANSPORTER SOLUTE CARRIER FAMILY 41"/>
    <property type="match status" value="1"/>
</dbReference>
<dbReference type="KEGG" id="vnx:VNE69_01329"/>